<evidence type="ECO:0000313" key="2">
    <source>
        <dbReference type="EMBL" id="EYC52782.1"/>
    </source>
</evidence>
<gene>
    <name evidence="2" type="ORF">AZ34_03890</name>
</gene>
<feature type="transmembrane region" description="Helical" evidence="1">
    <location>
        <begin position="36"/>
        <end position="52"/>
    </location>
</feature>
<protein>
    <submittedName>
        <fullName evidence="2">Uncharacterized protein</fullName>
    </submittedName>
</protein>
<comment type="caution">
    <text evidence="2">The sequence shown here is derived from an EMBL/GenBank/DDBJ whole genome shotgun (WGS) entry which is preliminary data.</text>
</comment>
<evidence type="ECO:0000256" key="1">
    <source>
        <dbReference type="SAM" id="Phobius"/>
    </source>
</evidence>
<keyword evidence="1" id="KW-1133">Transmembrane helix</keyword>
<feature type="transmembrane region" description="Helical" evidence="1">
    <location>
        <begin position="106"/>
        <end position="124"/>
    </location>
</feature>
<dbReference type="Proteomes" id="UP000023268">
    <property type="component" value="Unassembled WGS sequence"/>
</dbReference>
<dbReference type="RefSeq" id="WP_035604971.1">
    <property type="nucleotide sequence ID" value="NZ_JEMG01000001.1"/>
</dbReference>
<keyword evidence="1" id="KW-0472">Membrane</keyword>
<evidence type="ECO:0000313" key="3">
    <source>
        <dbReference type="Proteomes" id="UP000023268"/>
    </source>
</evidence>
<dbReference type="OrthoDB" id="9946670at2"/>
<proteinExistence type="predicted"/>
<keyword evidence="1" id="KW-0812">Transmembrane</keyword>
<reference evidence="2 3" key="1">
    <citation type="submission" date="2014-02" db="EMBL/GenBank/DDBJ databases">
        <title>Draft Genome of Hylemonella gracilis isolated from the Niagara River.</title>
        <authorList>
            <person name="Pawlowski D.R."/>
            <person name="Koudelka G.B."/>
        </authorList>
    </citation>
    <scope>NUCLEOTIDE SEQUENCE [LARGE SCALE GENOMIC DNA]</scope>
    <source>
        <strain evidence="2 3">Niagara R</strain>
    </source>
</reference>
<dbReference type="AlphaFoldDB" id="A0A016XMH5"/>
<name>A0A016XMH5_9BURK</name>
<dbReference type="EMBL" id="JEMG01000001">
    <property type="protein sequence ID" value="EYC52782.1"/>
    <property type="molecule type" value="Genomic_DNA"/>
</dbReference>
<organism evidence="2 3">
    <name type="scientific">Hylemonella gracilis str. Niagara R</name>
    <dbReference type="NCBI Taxonomy" id="1458275"/>
    <lineage>
        <taxon>Bacteria</taxon>
        <taxon>Pseudomonadati</taxon>
        <taxon>Pseudomonadota</taxon>
        <taxon>Betaproteobacteria</taxon>
        <taxon>Burkholderiales</taxon>
        <taxon>Comamonadaceae</taxon>
        <taxon>Hylemonella</taxon>
    </lineage>
</organism>
<sequence length="139" mass="15354">MRIFYMFWFFFCSGWGYLVATFPAEAAPPLSQSLVPFPVAMAMAMAFTWWESRGIKSRKLPAPSLRLKPWDLPIGLMVFIGLTFTFTGIWGVALAIGFGLSSPTQALYFLALGLGFAIGCYTASRLMPDRFTNTAARSG</sequence>
<feature type="transmembrane region" description="Helical" evidence="1">
    <location>
        <begin position="72"/>
        <end position="100"/>
    </location>
</feature>
<accession>A0A016XMH5</accession>